<keyword evidence="3" id="KW-1185">Reference proteome</keyword>
<reference evidence="2" key="1">
    <citation type="journal article" date="2023" name="Genome Biol. Evol.">
        <title>Long-read-based Genome Assembly of Drosophila gunungcola Reveals Fewer Chemosensory Genes in Flower-breeding Species.</title>
        <authorList>
            <person name="Negi A."/>
            <person name="Liao B.Y."/>
            <person name="Yeh S.D."/>
        </authorList>
    </citation>
    <scope>NUCLEOTIDE SEQUENCE</scope>
    <source>
        <strain evidence="2">Sukarami</strain>
    </source>
</reference>
<evidence type="ECO:0008006" key="4">
    <source>
        <dbReference type="Google" id="ProtNLM"/>
    </source>
</evidence>
<name>A0A9Q0BHL6_9MUSC</name>
<evidence type="ECO:0000313" key="3">
    <source>
        <dbReference type="Proteomes" id="UP001059596"/>
    </source>
</evidence>
<evidence type="ECO:0000313" key="2">
    <source>
        <dbReference type="EMBL" id="KAI8033077.1"/>
    </source>
</evidence>
<feature type="chain" id="PRO_5040209207" description="Secreted protein" evidence="1">
    <location>
        <begin position="17"/>
        <end position="119"/>
    </location>
</feature>
<feature type="non-terminal residue" evidence="2">
    <location>
        <position position="1"/>
    </location>
</feature>
<sequence length="119" mass="14252">CWLLFLVFPILRKLWKNPKYKQQQQQKNTHTQCAEKFFGLNTKQPSAWIRWPLKLRCHMPHWGSNNNCCCSSNHSRQQQQQQRHQMHQQSMPETTILAHSFRPARSCGTWTPFDDRFAA</sequence>
<proteinExistence type="predicted"/>
<dbReference type="EMBL" id="JAMKOV010000221">
    <property type="protein sequence ID" value="KAI8033077.1"/>
    <property type="molecule type" value="Genomic_DNA"/>
</dbReference>
<dbReference type="Proteomes" id="UP001059596">
    <property type="component" value="Unassembled WGS sequence"/>
</dbReference>
<keyword evidence="1" id="KW-0732">Signal</keyword>
<accession>A0A9Q0BHL6</accession>
<evidence type="ECO:0000256" key="1">
    <source>
        <dbReference type="SAM" id="SignalP"/>
    </source>
</evidence>
<feature type="signal peptide" evidence="1">
    <location>
        <begin position="1"/>
        <end position="16"/>
    </location>
</feature>
<organism evidence="2 3">
    <name type="scientific">Drosophila gunungcola</name>
    <name type="common">fruit fly</name>
    <dbReference type="NCBI Taxonomy" id="103775"/>
    <lineage>
        <taxon>Eukaryota</taxon>
        <taxon>Metazoa</taxon>
        <taxon>Ecdysozoa</taxon>
        <taxon>Arthropoda</taxon>
        <taxon>Hexapoda</taxon>
        <taxon>Insecta</taxon>
        <taxon>Pterygota</taxon>
        <taxon>Neoptera</taxon>
        <taxon>Endopterygota</taxon>
        <taxon>Diptera</taxon>
        <taxon>Brachycera</taxon>
        <taxon>Muscomorpha</taxon>
        <taxon>Ephydroidea</taxon>
        <taxon>Drosophilidae</taxon>
        <taxon>Drosophila</taxon>
        <taxon>Sophophora</taxon>
    </lineage>
</organism>
<protein>
    <recommendedName>
        <fullName evidence="4">Secreted protein</fullName>
    </recommendedName>
</protein>
<comment type="caution">
    <text evidence="2">The sequence shown here is derived from an EMBL/GenBank/DDBJ whole genome shotgun (WGS) entry which is preliminary data.</text>
</comment>
<gene>
    <name evidence="2" type="ORF">M5D96_014174</name>
</gene>
<dbReference type="AlphaFoldDB" id="A0A9Q0BHL6"/>